<proteinExistence type="predicted"/>
<reference evidence="1" key="2">
    <citation type="journal article" date="2015" name="Fish Shellfish Immunol.">
        <title>Early steps in the European eel (Anguilla anguilla)-Vibrio vulnificus interaction in the gills: Role of the RtxA13 toxin.</title>
        <authorList>
            <person name="Callol A."/>
            <person name="Pajuelo D."/>
            <person name="Ebbesson L."/>
            <person name="Teles M."/>
            <person name="MacKenzie S."/>
            <person name="Amaro C."/>
        </authorList>
    </citation>
    <scope>NUCLEOTIDE SEQUENCE</scope>
</reference>
<accession>A0A0E9SSJ7</accession>
<organism evidence="1">
    <name type="scientific">Anguilla anguilla</name>
    <name type="common">European freshwater eel</name>
    <name type="synonym">Muraena anguilla</name>
    <dbReference type="NCBI Taxonomy" id="7936"/>
    <lineage>
        <taxon>Eukaryota</taxon>
        <taxon>Metazoa</taxon>
        <taxon>Chordata</taxon>
        <taxon>Craniata</taxon>
        <taxon>Vertebrata</taxon>
        <taxon>Euteleostomi</taxon>
        <taxon>Actinopterygii</taxon>
        <taxon>Neopterygii</taxon>
        <taxon>Teleostei</taxon>
        <taxon>Anguilliformes</taxon>
        <taxon>Anguillidae</taxon>
        <taxon>Anguilla</taxon>
    </lineage>
</organism>
<evidence type="ECO:0000313" key="1">
    <source>
        <dbReference type="EMBL" id="JAH44271.1"/>
    </source>
</evidence>
<protein>
    <submittedName>
        <fullName evidence="1">Uncharacterized protein</fullName>
    </submittedName>
</protein>
<reference evidence="1" key="1">
    <citation type="submission" date="2014-11" db="EMBL/GenBank/DDBJ databases">
        <authorList>
            <person name="Amaro Gonzalez C."/>
        </authorList>
    </citation>
    <scope>NUCLEOTIDE SEQUENCE</scope>
</reference>
<sequence length="42" mass="4769">MCSFSKKCNDKVVINDTMWNSECIDGRADQKKGNARIFLLGM</sequence>
<name>A0A0E9SSJ7_ANGAN</name>
<dbReference type="EMBL" id="GBXM01064306">
    <property type="protein sequence ID" value="JAH44271.1"/>
    <property type="molecule type" value="Transcribed_RNA"/>
</dbReference>
<dbReference type="AlphaFoldDB" id="A0A0E9SSJ7"/>